<evidence type="ECO:0000259" key="1">
    <source>
        <dbReference type="SMART" id="SM00245"/>
    </source>
</evidence>
<dbReference type="OrthoDB" id="10268064at2759"/>
<evidence type="ECO:0000313" key="3">
    <source>
        <dbReference type="EMBL" id="VFT87495.1"/>
    </source>
</evidence>
<dbReference type="InterPro" id="IPR005151">
    <property type="entry name" value="Tail-specific_protease"/>
</dbReference>
<dbReference type="Proteomes" id="UP000332933">
    <property type="component" value="Unassembled WGS sequence"/>
</dbReference>
<dbReference type="InterPro" id="IPR029045">
    <property type="entry name" value="ClpP/crotonase-like_dom_sf"/>
</dbReference>
<dbReference type="PANTHER" id="PTHR11261">
    <property type="entry name" value="INTERPHOTORECEPTOR RETINOID-BINDING PROTEIN"/>
    <property type="match status" value="1"/>
</dbReference>
<dbReference type="CDD" id="cd07563">
    <property type="entry name" value="Peptidase_S41_IRBP"/>
    <property type="match status" value="1"/>
</dbReference>
<dbReference type="AlphaFoldDB" id="A0A485KRD1"/>
<feature type="domain" description="Tail specific protease" evidence="1">
    <location>
        <begin position="84"/>
        <end position="296"/>
    </location>
</feature>
<accession>A0A485KRD1</accession>
<proteinExistence type="predicted"/>
<dbReference type="GO" id="GO:0006508">
    <property type="term" value="P:proteolysis"/>
    <property type="evidence" value="ECO:0007669"/>
    <property type="project" value="InterPro"/>
</dbReference>
<dbReference type="Pfam" id="PF03572">
    <property type="entry name" value="Peptidase_S41"/>
    <property type="match status" value="1"/>
</dbReference>
<dbReference type="EMBL" id="VJMH01005221">
    <property type="protein sequence ID" value="KAF0698765.1"/>
    <property type="molecule type" value="Genomic_DNA"/>
</dbReference>
<dbReference type="SUPFAM" id="SSF52096">
    <property type="entry name" value="ClpP/crotonase"/>
    <property type="match status" value="1"/>
</dbReference>
<organism evidence="3 4">
    <name type="scientific">Aphanomyces stellatus</name>
    <dbReference type="NCBI Taxonomy" id="120398"/>
    <lineage>
        <taxon>Eukaryota</taxon>
        <taxon>Sar</taxon>
        <taxon>Stramenopiles</taxon>
        <taxon>Oomycota</taxon>
        <taxon>Saprolegniomycetes</taxon>
        <taxon>Saprolegniales</taxon>
        <taxon>Verrucalvaceae</taxon>
        <taxon>Aphanomyces</taxon>
    </lineage>
</organism>
<gene>
    <name evidence="3" type="primary">Aste57867_10623</name>
    <name evidence="2" type="ORF">As57867_010583</name>
    <name evidence="3" type="ORF">ASTE57867_10623</name>
</gene>
<reference evidence="3 4" key="1">
    <citation type="submission" date="2019-03" db="EMBL/GenBank/DDBJ databases">
        <authorList>
            <person name="Gaulin E."/>
            <person name="Dumas B."/>
        </authorList>
    </citation>
    <scope>NUCLEOTIDE SEQUENCE [LARGE SCALE GENOMIC DNA]</scope>
    <source>
        <strain evidence="3">CBS 568.67</strain>
    </source>
</reference>
<evidence type="ECO:0000313" key="4">
    <source>
        <dbReference type="Proteomes" id="UP000332933"/>
    </source>
</evidence>
<dbReference type="Pfam" id="PF11918">
    <property type="entry name" value="Peptidase_S41_N"/>
    <property type="match status" value="1"/>
</dbReference>
<sequence>MSYENEPINHDAKADVVIRLVREVRDNYCYPGIGEAIAKAIESTAYEGAATLGDLADLLTTQLRSVNNDRHFIVQVTTTKQEEPKPKSADIVEQGDVIPDATVQRFAISNFGVPKVEVLEGRIGYFNWTAIAPLPLAKDVLISTLNLLSDTEALIVDLRECRGGSGETADLFYAFLFDQETHVNDFYWRPDNATHRRIVGQKDLFPELKRSYTGKPVYVLTSPATFSCAEAIAYTLKTFEKATIVGTAKTGGGAHPGQFFYLHPYLRVFISTGCNINTKTGTDWEGDGVAPDVQVASSEEGLAVAHAHALKQVLARRRDEWSKKDYMAPYIQTLEAKLNALEGVNGEDMDVAP</sequence>
<dbReference type="Gene3D" id="3.30.750.44">
    <property type="match status" value="1"/>
</dbReference>
<dbReference type="GO" id="GO:0008236">
    <property type="term" value="F:serine-type peptidase activity"/>
    <property type="evidence" value="ECO:0007669"/>
    <property type="project" value="InterPro"/>
</dbReference>
<name>A0A485KRD1_9STRA</name>
<keyword evidence="4" id="KW-1185">Reference proteome</keyword>
<protein>
    <submittedName>
        <fullName evidence="3">Aste57867_10623 protein</fullName>
    </submittedName>
</protein>
<reference evidence="2" key="2">
    <citation type="submission" date="2019-06" db="EMBL/GenBank/DDBJ databases">
        <title>Genomics analysis of Aphanomyces spp. identifies a new class of oomycete effector associated with host adaptation.</title>
        <authorList>
            <person name="Gaulin E."/>
        </authorList>
    </citation>
    <scope>NUCLEOTIDE SEQUENCE</scope>
    <source>
        <strain evidence="2">CBS 578.67</strain>
    </source>
</reference>
<dbReference type="EMBL" id="CAADRA010005242">
    <property type="protein sequence ID" value="VFT87495.1"/>
    <property type="molecule type" value="Genomic_DNA"/>
</dbReference>
<dbReference type="SMART" id="SM00245">
    <property type="entry name" value="TSPc"/>
    <property type="match status" value="1"/>
</dbReference>
<dbReference type="PANTHER" id="PTHR11261:SF3">
    <property type="entry name" value="RETINOL-BINDING PROTEIN 3"/>
    <property type="match status" value="1"/>
</dbReference>
<evidence type="ECO:0000313" key="2">
    <source>
        <dbReference type="EMBL" id="KAF0698765.1"/>
    </source>
</evidence>
<dbReference type="Gene3D" id="3.90.226.10">
    <property type="entry name" value="2-enoyl-CoA Hydratase, Chain A, domain 1"/>
    <property type="match status" value="1"/>
</dbReference>